<evidence type="ECO:0000256" key="3">
    <source>
        <dbReference type="ARBA" id="ARBA00022448"/>
    </source>
</evidence>
<dbReference type="GO" id="GO:0006606">
    <property type="term" value="P:protein import into nucleus"/>
    <property type="evidence" value="ECO:0007669"/>
    <property type="project" value="TreeGrafter"/>
</dbReference>
<sequence>MQALGFLLSSLPQEEILGRLLSLISPHIQQLGSLVQQEANPTNKQNIVHILGMLSSLFSTLDTSRCSVGSEGAGSPTLTPNPAVVVLQQVFALVQNILSRWLHDSEVVEAVCGVFDKSLRTLLHDFGPMVVHLSEMLGQIYSAFPQASALDLTRQLVHIFAGEERHISNIRSLVEALTSTTLSIFQQDPRGHPDVAESFMHLHTQILKRSPDLYQSDQLDVKALFFCGILSMNFPETPTVKAACFFFTEFVSRCKDMPALDEVLQRDGKLLTETLLQVIGGGSTSSLVEQFSDVLLGLNRLCPSRLCEWMNESLQAPGFPSAHVTSEQKHTFTQQILREQTNKRGVKESVKEFSLLCRGLQGSGVSEY</sequence>
<dbReference type="InterPro" id="IPR011989">
    <property type="entry name" value="ARM-like"/>
</dbReference>
<dbReference type="InterPro" id="IPR040944">
    <property type="entry name" value="Importin_rep_2"/>
</dbReference>
<evidence type="ECO:0000256" key="2">
    <source>
        <dbReference type="ARBA" id="ARBA00007991"/>
    </source>
</evidence>
<gene>
    <name evidence="5" type="primary">CU467854.2</name>
</gene>
<dbReference type="PANTHER" id="PTHR12363">
    <property type="entry name" value="TRANSPORTIN 3 AND IMPORTIN 13"/>
    <property type="match status" value="1"/>
</dbReference>
<dbReference type="InterPro" id="IPR051345">
    <property type="entry name" value="Importin_beta-like_NTR"/>
</dbReference>
<evidence type="ECO:0000256" key="1">
    <source>
        <dbReference type="ARBA" id="ARBA00004123"/>
    </source>
</evidence>
<dbReference type="InterPro" id="IPR016024">
    <property type="entry name" value="ARM-type_fold"/>
</dbReference>
<evidence type="ECO:0000313" key="5">
    <source>
        <dbReference type="EMBL" id="SBP11450.1"/>
    </source>
</evidence>
<evidence type="ECO:0000256" key="4">
    <source>
        <dbReference type="ARBA" id="ARBA00023242"/>
    </source>
</evidence>
<protein>
    <submittedName>
        <fullName evidence="5">Importin 13</fullName>
    </submittedName>
</protein>
<comment type="similarity">
    <text evidence="2">Belongs to the importin beta family.</text>
</comment>
<dbReference type="InterPro" id="IPR058537">
    <property type="entry name" value="TPR_TNPO3_IPO13_4th"/>
</dbReference>
<reference evidence="5" key="1">
    <citation type="submission" date="2016-05" db="EMBL/GenBank/DDBJ databases">
        <authorList>
            <person name="Lavstsen T."/>
            <person name="Jespersen J.S."/>
        </authorList>
    </citation>
    <scope>NUCLEOTIDE SEQUENCE</scope>
    <source>
        <tissue evidence="5">Brain</tissue>
    </source>
</reference>
<dbReference type="Pfam" id="PF18786">
    <property type="entry name" value="Importin_rep_2"/>
    <property type="match status" value="1"/>
</dbReference>
<keyword evidence="4" id="KW-0539">Nucleus</keyword>
<dbReference type="Pfam" id="PF24139">
    <property type="entry name" value="TPR_TNPO3_IPO13_4th"/>
    <property type="match status" value="1"/>
</dbReference>
<keyword evidence="3" id="KW-0813">Transport</keyword>
<dbReference type="GO" id="GO:0005737">
    <property type="term" value="C:cytoplasm"/>
    <property type="evidence" value="ECO:0007669"/>
    <property type="project" value="TreeGrafter"/>
</dbReference>
<name>A0A1A7X0H1_9TELE</name>
<dbReference type="GO" id="GO:0005634">
    <property type="term" value="C:nucleus"/>
    <property type="evidence" value="ECO:0007669"/>
    <property type="project" value="UniProtKB-SubCell"/>
</dbReference>
<dbReference type="Pfam" id="PF18806">
    <property type="entry name" value="Importin_rep_3"/>
    <property type="match status" value="1"/>
</dbReference>
<dbReference type="AlphaFoldDB" id="A0A1A7X0H1"/>
<proteinExistence type="inferred from homology"/>
<dbReference type="PANTHER" id="PTHR12363:SF33">
    <property type="entry name" value="IMPORTIN-13"/>
    <property type="match status" value="1"/>
</dbReference>
<dbReference type="InterPro" id="IPR040520">
    <property type="entry name" value="Importin_rep_3"/>
</dbReference>
<dbReference type="SUPFAM" id="SSF48371">
    <property type="entry name" value="ARM repeat"/>
    <property type="match status" value="1"/>
</dbReference>
<reference evidence="5" key="2">
    <citation type="submission" date="2016-06" db="EMBL/GenBank/DDBJ databases">
        <title>The genome of a short-lived fish provides insights into sex chromosome evolution and the genetic control of aging.</title>
        <authorList>
            <person name="Reichwald K."/>
            <person name="Felder M."/>
            <person name="Petzold A."/>
            <person name="Koch P."/>
            <person name="Groth M."/>
            <person name="Platzer M."/>
        </authorList>
    </citation>
    <scope>NUCLEOTIDE SEQUENCE</scope>
    <source>
        <tissue evidence="5">Brain</tissue>
    </source>
</reference>
<accession>A0A1A7X0H1</accession>
<organism evidence="5">
    <name type="scientific">Iconisemion striatum</name>
    <dbReference type="NCBI Taxonomy" id="60296"/>
    <lineage>
        <taxon>Eukaryota</taxon>
        <taxon>Metazoa</taxon>
        <taxon>Chordata</taxon>
        <taxon>Craniata</taxon>
        <taxon>Vertebrata</taxon>
        <taxon>Euteleostomi</taxon>
        <taxon>Actinopterygii</taxon>
        <taxon>Neopterygii</taxon>
        <taxon>Teleostei</taxon>
        <taxon>Neoteleostei</taxon>
        <taxon>Acanthomorphata</taxon>
        <taxon>Ovalentaria</taxon>
        <taxon>Atherinomorphae</taxon>
        <taxon>Cyprinodontiformes</taxon>
        <taxon>Nothobranchiidae</taxon>
        <taxon>Iconisemion</taxon>
    </lineage>
</organism>
<dbReference type="Gene3D" id="1.25.10.10">
    <property type="entry name" value="Leucine-rich Repeat Variant"/>
    <property type="match status" value="1"/>
</dbReference>
<dbReference type="EMBL" id="HADW01010050">
    <property type="protein sequence ID" value="SBP11450.1"/>
    <property type="molecule type" value="Transcribed_RNA"/>
</dbReference>
<comment type="subcellular location">
    <subcellularLocation>
        <location evidence="1">Nucleus</location>
    </subcellularLocation>
</comment>